<reference evidence="3 4" key="1">
    <citation type="submission" date="2016-02" db="EMBL/GenBank/DDBJ databases">
        <title>Genome sequence of Halalkalicoccus paucihalophilus DSM 24557.</title>
        <authorList>
            <person name="Poehlein A."/>
            <person name="Daniel R."/>
        </authorList>
    </citation>
    <scope>NUCLEOTIDE SEQUENCE [LARGE SCALE GENOMIC DNA]</scope>
    <source>
        <strain evidence="3 4">DSM 24557</strain>
    </source>
</reference>
<dbReference type="AlphaFoldDB" id="A0A151ACF4"/>
<keyword evidence="1" id="KW-0812">Transmembrane</keyword>
<comment type="caution">
    <text evidence="3">The sequence shown here is derived from an EMBL/GenBank/DDBJ whole genome shotgun (WGS) entry which is preliminary data.</text>
</comment>
<dbReference type="RefSeq" id="WP_066383298.1">
    <property type="nucleotide sequence ID" value="NZ_LTAZ01000006.1"/>
</dbReference>
<name>A0A151ACF4_9EURY</name>
<evidence type="ECO:0000259" key="2">
    <source>
        <dbReference type="Pfam" id="PF25938"/>
    </source>
</evidence>
<keyword evidence="1" id="KW-1133">Transmembrane helix</keyword>
<dbReference type="EMBL" id="LTAZ01000006">
    <property type="protein sequence ID" value="KYH25264.1"/>
    <property type="molecule type" value="Genomic_DNA"/>
</dbReference>
<gene>
    <name evidence="3" type="ORF">HAPAU_26500</name>
</gene>
<dbReference type="OrthoDB" id="307419at2157"/>
<feature type="domain" description="DUF7981" evidence="2">
    <location>
        <begin position="1"/>
        <end position="59"/>
    </location>
</feature>
<sequence>MDPRLKASLLWGAIGALSFLVLVQGYELLTDGRLAFALKFAVAGVVALVAAGSTYLADPLVFGRNGRV</sequence>
<proteinExistence type="predicted"/>
<keyword evidence="1" id="KW-0472">Membrane</keyword>
<evidence type="ECO:0000313" key="3">
    <source>
        <dbReference type="EMBL" id="KYH25264.1"/>
    </source>
</evidence>
<organism evidence="3 4">
    <name type="scientific">Halalkalicoccus paucihalophilus</name>
    <dbReference type="NCBI Taxonomy" id="1008153"/>
    <lineage>
        <taxon>Archaea</taxon>
        <taxon>Methanobacteriati</taxon>
        <taxon>Methanobacteriota</taxon>
        <taxon>Stenosarchaea group</taxon>
        <taxon>Halobacteria</taxon>
        <taxon>Halobacteriales</taxon>
        <taxon>Halococcaceae</taxon>
        <taxon>Halalkalicoccus</taxon>
    </lineage>
</organism>
<dbReference type="Proteomes" id="UP000075321">
    <property type="component" value="Unassembled WGS sequence"/>
</dbReference>
<accession>A0A151ACF4</accession>
<dbReference type="PATRIC" id="fig|1008153.3.peg.2702"/>
<evidence type="ECO:0000256" key="1">
    <source>
        <dbReference type="SAM" id="Phobius"/>
    </source>
</evidence>
<feature type="transmembrane region" description="Helical" evidence="1">
    <location>
        <begin position="35"/>
        <end position="57"/>
    </location>
</feature>
<dbReference type="Pfam" id="PF25938">
    <property type="entry name" value="DUF7981"/>
    <property type="match status" value="1"/>
</dbReference>
<protein>
    <recommendedName>
        <fullName evidence="2">DUF7981 domain-containing protein</fullName>
    </recommendedName>
</protein>
<keyword evidence="4" id="KW-1185">Reference proteome</keyword>
<evidence type="ECO:0000313" key="4">
    <source>
        <dbReference type="Proteomes" id="UP000075321"/>
    </source>
</evidence>
<dbReference type="InterPro" id="IPR058287">
    <property type="entry name" value="DUF7981"/>
</dbReference>